<dbReference type="EMBL" id="AMZH03002632">
    <property type="protein sequence ID" value="RRT74923.1"/>
    <property type="molecule type" value="Genomic_DNA"/>
</dbReference>
<dbReference type="AlphaFoldDB" id="A0A427AFA2"/>
<evidence type="ECO:0000313" key="2">
    <source>
        <dbReference type="Proteomes" id="UP000287651"/>
    </source>
</evidence>
<accession>A0A427AFA2</accession>
<reference evidence="1 2" key="1">
    <citation type="journal article" date="2014" name="Agronomy (Basel)">
        <title>A Draft Genome Sequence for Ensete ventricosum, the Drought-Tolerant Tree Against Hunger.</title>
        <authorList>
            <person name="Harrison J."/>
            <person name="Moore K.A."/>
            <person name="Paszkiewicz K."/>
            <person name="Jones T."/>
            <person name="Grant M."/>
            <person name="Ambacheew D."/>
            <person name="Muzemil S."/>
            <person name="Studholme D.J."/>
        </authorList>
    </citation>
    <scope>NUCLEOTIDE SEQUENCE [LARGE SCALE GENOMIC DNA]</scope>
</reference>
<comment type="caution">
    <text evidence="1">The sequence shown here is derived from an EMBL/GenBank/DDBJ whole genome shotgun (WGS) entry which is preliminary data.</text>
</comment>
<name>A0A427AFA2_ENSVE</name>
<sequence length="145" mass="16378">MLMCKDKALNALDLWFVQDDFPHGAHHREIAISISNYTLKHGDAGLIIVGGRMEMHHQSSMDLFEETMIADEGGELHRRNTNEKEVSYFTVVVLKMQNSGSGNVDLRHFAFYAFAGRTGTLRWSRKNDVCFSFPHAVHPIGSSIL</sequence>
<proteinExistence type="predicted"/>
<dbReference type="PANTHER" id="PTHR34284:SF1">
    <property type="entry name" value="FG-GAP REPEAT-CONTAINING PROTEIN"/>
    <property type="match status" value="1"/>
</dbReference>
<dbReference type="Proteomes" id="UP000287651">
    <property type="component" value="Unassembled WGS sequence"/>
</dbReference>
<gene>
    <name evidence="1" type="ORF">B296_00014957</name>
</gene>
<organism evidence="1 2">
    <name type="scientific">Ensete ventricosum</name>
    <name type="common">Abyssinian banana</name>
    <name type="synonym">Musa ensete</name>
    <dbReference type="NCBI Taxonomy" id="4639"/>
    <lineage>
        <taxon>Eukaryota</taxon>
        <taxon>Viridiplantae</taxon>
        <taxon>Streptophyta</taxon>
        <taxon>Embryophyta</taxon>
        <taxon>Tracheophyta</taxon>
        <taxon>Spermatophyta</taxon>
        <taxon>Magnoliopsida</taxon>
        <taxon>Liliopsida</taxon>
        <taxon>Zingiberales</taxon>
        <taxon>Musaceae</taxon>
        <taxon>Ensete</taxon>
    </lineage>
</organism>
<evidence type="ECO:0000313" key="1">
    <source>
        <dbReference type="EMBL" id="RRT74923.1"/>
    </source>
</evidence>
<protein>
    <submittedName>
        <fullName evidence="1">Uncharacterized protein</fullName>
    </submittedName>
</protein>
<dbReference type="PANTHER" id="PTHR34284">
    <property type="entry name" value="FG-GAP REPEAT-CONTAINING PROTEIN"/>
    <property type="match status" value="1"/>
</dbReference>